<accession>A0ABU6QDR4</accession>
<keyword evidence="2" id="KW-1185">Reference proteome</keyword>
<comment type="caution">
    <text evidence="1">The sequence shown here is derived from an EMBL/GenBank/DDBJ whole genome shotgun (WGS) entry which is preliminary data.</text>
</comment>
<gene>
    <name evidence="1" type="ORF">PIB30_033190</name>
</gene>
<protein>
    <submittedName>
        <fullName evidence="1">Uncharacterized protein</fullName>
    </submittedName>
</protein>
<evidence type="ECO:0000313" key="1">
    <source>
        <dbReference type="EMBL" id="MED6109399.1"/>
    </source>
</evidence>
<evidence type="ECO:0000313" key="2">
    <source>
        <dbReference type="Proteomes" id="UP001341840"/>
    </source>
</evidence>
<organism evidence="1 2">
    <name type="scientific">Stylosanthes scabra</name>
    <dbReference type="NCBI Taxonomy" id="79078"/>
    <lineage>
        <taxon>Eukaryota</taxon>
        <taxon>Viridiplantae</taxon>
        <taxon>Streptophyta</taxon>
        <taxon>Embryophyta</taxon>
        <taxon>Tracheophyta</taxon>
        <taxon>Spermatophyta</taxon>
        <taxon>Magnoliopsida</taxon>
        <taxon>eudicotyledons</taxon>
        <taxon>Gunneridae</taxon>
        <taxon>Pentapetalae</taxon>
        <taxon>rosids</taxon>
        <taxon>fabids</taxon>
        <taxon>Fabales</taxon>
        <taxon>Fabaceae</taxon>
        <taxon>Papilionoideae</taxon>
        <taxon>50 kb inversion clade</taxon>
        <taxon>dalbergioids sensu lato</taxon>
        <taxon>Dalbergieae</taxon>
        <taxon>Pterocarpus clade</taxon>
        <taxon>Stylosanthes</taxon>
    </lineage>
</organism>
<sequence>MAVVFPWDREEATRIVVSNALETTEVMMVVEKERAVANLVRARAGVAQRLPPKPPHLTVVLGEAAVAVANGGFTAASPEVARVRQKGEATTLVIMFINKNMELKLTPILEMGLTLTLKTQSMLYVLLVEVAKLLPNSKGSVSL</sequence>
<dbReference type="Proteomes" id="UP001341840">
    <property type="component" value="Unassembled WGS sequence"/>
</dbReference>
<proteinExistence type="predicted"/>
<dbReference type="EMBL" id="JASCZI010000149">
    <property type="protein sequence ID" value="MED6109399.1"/>
    <property type="molecule type" value="Genomic_DNA"/>
</dbReference>
<name>A0ABU6QDR4_9FABA</name>
<reference evidence="1 2" key="1">
    <citation type="journal article" date="2023" name="Plants (Basel)">
        <title>Bridging the Gap: Combining Genomics and Transcriptomics Approaches to Understand Stylosanthes scabra, an Orphan Legume from the Brazilian Caatinga.</title>
        <authorList>
            <person name="Ferreira-Neto J.R.C."/>
            <person name="da Silva M.D."/>
            <person name="Binneck E."/>
            <person name="de Melo N.F."/>
            <person name="da Silva R.H."/>
            <person name="de Melo A.L.T.M."/>
            <person name="Pandolfi V."/>
            <person name="Bustamante F.O."/>
            <person name="Brasileiro-Vidal A.C."/>
            <person name="Benko-Iseppon A.M."/>
        </authorList>
    </citation>
    <scope>NUCLEOTIDE SEQUENCE [LARGE SCALE GENOMIC DNA]</scope>
    <source>
        <tissue evidence="1">Leaves</tissue>
    </source>
</reference>